<keyword evidence="3" id="KW-1185">Reference proteome</keyword>
<evidence type="ECO:0000313" key="3">
    <source>
        <dbReference type="Proteomes" id="UP000033647"/>
    </source>
</evidence>
<feature type="region of interest" description="Disordered" evidence="1">
    <location>
        <begin position="43"/>
        <end position="140"/>
    </location>
</feature>
<evidence type="ECO:0000256" key="1">
    <source>
        <dbReference type="SAM" id="MobiDB-lite"/>
    </source>
</evidence>
<evidence type="ECO:0000313" key="2">
    <source>
        <dbReference type="EMBL" id="KJX95020.1"/>
    </source>
</evidence>
<comment type="caution">
    <text evidence="2">The sequence shown here is derived from an EMBL/GenBank/DDBJ whole genome shotgun (WGS) entry which is preliminary data.</text>
</comment>
<dbReference type="AlphaFoldDB" id="A0A0F4GFT1"/>
<feature type="compositionally biased region" description="Basic and acidic residues" evidence="1">
    <location>
        <begin position="1"/>
        <end position="18"/>
    </location>
</feature>
<accession>A0A0F4GFT1</accession>
<reference evidence="2 3" key="1">
    <citation type="submission" date="2015-03" db="EMBL/GenBank/DDBJ databases">
        <title>RNA-seq based gene annotation and comparative genomics of four Zymoseptoria species reveal species-specific pathogenicity related genes and transposable element activity.</title>
        <authorList>
            <person name="Grandaubert J."/>
            <person name="Bhattacharyya A."/>
            <person name="Stukenbrock E.H."/>
        </authorList>
    </citation>
    <scope>NUCLEOTIDE SEQUENCE [LARGE SCALE GENOMIC DNA]</scope>
    <source>
        <strain evidence="2 3">Zb18110</strain>
    </source>
</reference>
<sequence length="140" mass="15407">MDYAQTDKARTMRAELQDQAKASQSGLECVAENLITLEIYVKTKQTAPAPVEKSRAPAISKPKPEATALYRRHVKLSPSPPPTMPNSATTHSPISNATPRTACRDHEASPPLSSSQETTSEDARNVEERETSYTKWKLLS</sequence>
<proteinExistence type="predicted"/>
<protein>
    <submittedName>
        <fullName evidence="2">Uncharacterized protein</fullName>
    </submittedName>
</protein>
<name>A0A0F4GFT1_9PEZI</name>
<organism evidence="2 3">
    <name type="scientific">Zymoseptoria brevis</name>
    <dbReference type="NCBI Taxonomy" id="1047168"/>
    <lineage>
        <taxon>Eukaryota</taxon>
        <taxon>Fungi</taxon>
        <taxon>Dikarya</taxon>
        <taxon>Ascomycota</taxon>
        <taxon>Pezizomycotina</taxon>
        <taxon>Dothideomycetes</taxon>
        <taxon>Dothideomycetidae</taxon>
        <taxon>Mycosphaerellales</taxon>
        <taxon>Mycosphaerellaceae</taxon>
        <taxon>Zymoseptoria</taxon>
    </lineage>
</organism>
<dbReference type="EMBL" id="LAFY01004101">
    <property type="protein sequence ID" value="KJX95020.1"/>
    <property type="molecule type" value="Genomic_DNA"/>
</dbReference>
<gene>
    <name evidence="2" type="ORF">TI39_contig4142g00003</name>
</gene>
<feature type="region of interest" description="Disordered" evidence="1">
    <location>
        <begin position="1"/>
        <end position="25"/>
    </location>
</feature>
<feature type="compositionally biased region" description="Polar residues" evidence="1">
    <location>
        <begin position="85"/>
        <end position="99"/>
    </location>
</feature>
<feature type="compositionally biased region" description="Basic and acidic residues" evidence="1">
    <location>
        <begin position="121"/>
        <end position="132"/>
    </location>
</feature>
<dbReference type="Proteomes" id="UP000033647">
    <property type="component" value="Unassembled WGS sequence"/>
</dbReference>